<feature type="transmembrane region" description="Helical" evidence="12">
    <location>
        <begin position="53"/>
        <end position="71"/>
    </location>
</feature>
<keyword evidence="6 12" id="KW-0812">Transmembrane</keyword>
<feature type="transmembrane region" description="Helical" evidence="12">
    <location>
        <begin position="328"/>
        <end position="351"/>
    </location>
</feature>
<dbReference type="PANTHER" id="PTHR30365">
    <property type="entry name" value="CYTOCHROME D UBIQUINOL OXIDASE"/>
    <property type="match status" value="1"/>
</dbReference>
<evidence type="ECO:0000256" key="2">
    <source>
        <dbReference type="ARBA" id="ARBA00009819"/>
    </source>
</evidence>
<dbReference type="GO" id="GO:0016682">
    <property type="term" value="F:oxidoreductase activity, acting on diphenols and related substances as donors, oxygen as acceptor"/>
    <property type="evidence" value="ECO:0007669"/>
    <property type="project" value="TreeGrafter"/>
</dbReference>
<dbReference type="Proteomes" id="UP000591272">
    <property type="component" value="Unassembled WGS sequence"/>
</dbReference>
<dbReference type="PANTHER" id="PTHR30365:SF15">
    <property type="entry name" value="CYTOCHROME BD UBIQUINOL OXIDASE SUBUNIT 1"/>
    <property type="match status" value="1"/>
</dbReference>
<feature type="transmembrane region" description="Helical" evidence="12">
    <location>
        <begin position="91"/>
        <end position="115"/>
    </location>
</feature>
<sequence>MDTVDIARWQFGITTVYHFLFVPLTIGLSALVAVLQTAWLRTGRTAYLRATKFWGKLFLINFAMGIVTGIVQEFQFGMNWSDYSRFVGDIFGAPLAIEGLLAFFVESTFLGLWIFGWDRLPKRLHLGCIWLVHIGTLLSAYFILAANSWMQHPVGYRIDHGSGRAVLTDFWAVLTNSTQLVAFPHTMTAAFATGGMFMAGVSAWHLARRRNVEVFRPSLKLALAVTAIASIGVAITGDLQGKVMTEQQPMKMAAAEALYETERPASFSIFTVGTLNGEEEVFGLKVPRVLSFLATGTLDGEVKGINDVQAAEQERYGAGDYRPMTPVIYWNFRVMVGAGLAMALVSLAGLWTLRRGRLPSSPWVYRIGVLSLTLPFIGNSAGWIFTEMGRQPWSVFGVLKTSSSVSPGVSASSMLISVASLTALYGVLLVIETGLMLKYAKAGPPSEDEVLPPPSDGPGSDSDSERSLAFAY</sequence>
<comment type="similarity">
    <text evidence="2 12">Belongs to the cytochrome ubiquinol oxidase subunit 1 family.</text>
</comment>
<dbReference type="PIRSF" id="PIRSF006446">
    <property type="entry name" value="Cyt_quinol_oxidase_1"/>
    <property type="match status" value="1"/>
</dbReference>
<dbReference type="EC" id="1.10.3.-" evidence="14"/>
<organism evidence="14 15">
    <name type="scientific">Actinomadura citrea</name>
    <dbReference type="NCBI Taxonomy" id="46158"/>
    <lineage>
        <taxon>Bacteria</taxon>
        <taxon>Bacillati</taxon>
        <taxon>Actinomycetota</taxon>
        <taxon>Actinomycetes</taxon>
        <taxon>Streptosporangiales</taxon>
        <taxon>Thermomonosporaceae</taxon>
        <taxon>Actinomadura</taxon>
    </lineage>
</organism>
<feature type="transmembrane region" description="Helical" evidence="12">
    <location>
        <begin position="127"/>
        <end position="146"/>
    </location>
</feature>
<evidence type="ECO:0000256" key="11">
    <source>
        <dbReference type="ARBA" id="ARBA00023136"/>
    </source>
</evidence>
<dbReference type="GO" id="GO:0019646">
    <property type="term" value="P:aerobic electron transport chain"/>
    <property type="evidence" value="ECO:0007669"/>
    <property type="project" value="InterPro"/>
</dbReference>
<evidence type="ECO:0000313" key="14">
    <source>
        <dbReference type="EMBL" id="NYE09897.1"/>
    </source>
</evidence>
<keyword evidence="4 12" id="KW-1003">Cell membrane</keyword>
<evidence type="ECO:0000256" key="1">
    <source>
        <dbReference type="ARBA" id="ARBA00004651"/>
    </source>
</evidence>
<evidence type="ECO:0000256" key="12">
    <source>
        <dbReference type="PIRNR" id="PIRNR006446"/>
    </source>
</evidence>
<feature type="transmembrane region" description="Helical" evidence="12">
    <location>
        <begin position="219"/>
        <end position="237"/>
    </location>
</feature>
<keyword evidence="8 12" id="KW-0249">Electron transport</keyword>
<evidence type="ECO:0000256" key="3">
    <source>
        <dbReference type="ARBA" id="ARBA00022448"/>
    </source>
</evidence>
<feature type="transmembrane region" description="Helical" evidence="12">
    <location>
        <begin position="20"/>
        <end position="41"/>
    </location>
</feature>
<keyword evidence="5 12" id="KW-0349">Heme</keyword>
<comment type="subcellular location">
    <subcellularLocation>
        <location evidence="1">Cell membrane</location>
        <topology evidence="1">Multi-pass membrane protein</topology>
    </subcellularLocation>
</comment>
<keyword evidence="7 12" id="KW-0479">Metal-binding</keyword>
<feature type="region of interest" description="Disordered" evidence="13">
    <location>
        <begin position="444"/>
        <end position="472"/>
    </location>
</feature>
<dbReference type="RefSeq" id="WP_179831479.1">
    <property type="nucleotide sequence ID" value="NZ_BMRD01000003.1"/>
</dbReference>
<gene>
    <name evidence="14" type="ORF">BJ999_000193</name>
</gene>
<dbReference type="GO" id="GO:0005886">
    <property type="term" value="C:plasma membrane"/>
    <property type="evidence" value="ECO:0007669"/>
    <property type="project" value="UniProtKB-SubCell"/>
</dbReference>
<keyword evidence="9 12" id="KW-1133">Transmembrane helix</keyword>
<reference evidence="14 15" key="1">
    <citation type="submission" date="2020-07" db="EMBL/GenBank/DDBJ databases">
        <title>Sequencing the genomes of 1000 actinobacteria strains.</title>
        <authorList>
            <person name="Klenk H.-P."/>
        </authorList>
    </citation>
    <scope>NUCLEOTIDE SEQUENCE [LARGE SCALE GENOMIC DNA]</scope>
    <source>
        <strain evidence="14 15">DSM 43461</strain>
    </source>
</reference>
<keyword evidence="11 12" id="KW-0472">Membrane</keyword>
<feature type="transmembrane region" description="Helical" evidence="12">
    <location>
        <begin position="187"/>
        <end position="207"/>
    </location>
</feature>
<dbReference type="EMBL" id="JACCBT010000001">
    <property type="protein sequence ID" value="NYE09897.1"/>
    <property type="molecule type" value="Genomic_DNA"/>
</dbReference>
<keyword evidence="10 12" id="KW-0408">Iron</keyword>
<evidence type="ECO:0000313" key="15">
    <source>
        <dbReference type="Proteomes" id="UP000591272"/>
    </source>
</evidence>
<keyword evidence="14" id="KW-0560">Oxidoreductase</keyword>
<evidence type="ECO:0000256" key="9">
    <source>
        <dbReference type="ARBA" id="ARBA00022989"/>
    </source>
</evidence>
<accession>A0A7Y9G4M4</accession>
<feature type="transmembrane region" description="Helical" evidence="12">
    <location>
        <begin position="363"/>
        <end position="385"/>
    </location>
</feature>
<evidence type="ECO:0000256" key="10">
    <source>
        <dbReference type="ARBA" id="ARBA00023004"/>
    </source>
</evidence>
<dbReference type="GO" id="GO:0020037">
    <property type="term" value="F:heme binding"/>
    <property type="evidence" value="ECO:0007669"/>
    <property type="project" value="TreeGrafter"/>
</dbReference>
<dbReference type="AlphaFoldDB" id="A0A7Y9G4M4"/>
<evidence type="ECO:0000256" key="8">
    <source>
        <dbReference type="ARBA" id="ARBA00022982"/>
    </source>
</evidence>
<comment type="caution">
    <text evidence="14">The sequence shown here is derived from an EMBL/GenBank/DDBJ whole genome shotgun (WGS) entry which is preliminary data.</text>
</comment>
<evidence type="ECO:0000256" key="13">
    <source>
        <dbReference type="SAM" id="MobiDB-lite"/>
    </source>
</evidence>
<dbReference type="GO" id="GO:0009055">
    <property type="term" value="F:electron transfer activity"/>
    <property type="evidence" value="ECO:0007669"/>
    <property type="project" value="UniProtKB-UniRule"/>
</dbReference>
<keyword evidence="3 12" id="KW-0813">Transport</keyword>
<dbReference type="GO" id="GO:0046872">
    <property type="term" value="F:metal ion binding"/>
    <property type="evidence" value="ECO:0007669"/>
    <property type="project" value="UniProtKB-UniRule"/>
</dbReference>
<keyword evidence="15" id="KW-1185">Reference proteome</keyword>
<evidence type="ECO:0000256" key="7">
    <source>
        <dbReference type="ARBA" id="ARBA00022723"/>
    </source>
</evidence>
<dbReference type="Pfam" id="PF01654">
    <property type="entry name" value="Cyt_bd_oxida_I"/>
    <property type="match status" value="1"/>
</dbReference>
<proteinExistence type="inferred from homology"/>
<name>A0A7Y9G4M4_9ACTN</name>
<dbReference type="InterPro" id="IPR002585">
    <property type="entry name" value="Cyt-d_ubiquinol_oxidase_su_1"/>
</dbReference>
<evidence type="ECO:0000256" key="6">
    <source>
        <dbReference type="ARBA" id="ARBA00022692"/>
    </source>
</evidence>
<feature type="transmembrane region" description="Helical" evidence="12">
    <location>
        <begin position="405"/>
        <end position="431"/>
    </location>
</feature>
<protein>
    <submittedName>
        <fullName evidence="14">Cytochrome d ubiquinol oxidase subunit I</fullName>
        <ecNumber evidence="14">1.10.3.-</ecNumber>
    </submittedName>
</protein>
<evidence type="ECO:0000256" key="5">
    <source>
        <dbReference type="ARBA" id="ARBA00022617"/>
    </source>
</evidence>
<dbReference type="GO" id="GO:0070069">
    <property type="term" value="C:cytochrome complex"/>
    <property type="evidence" value="ECO:0007669"/>
    <property type="project" value="UniProtKB-UniRule"/>
</dbReference>
<evidence type="ECO:0000256" key="4">
    <source>
        <dbReference type="ARBA" id="ARBA00022475"/>
    </source>
</evidence>